<comment type="caution">
    <text evidence="1">The sequence shown here is derived from an EMBL/GenBank/DDBJ whole genome shotgun (WGS) entry which is preliminary data.</text>
</comment>
<dbReference type="Proteomes" id="UP000823893">
    <property type="component" value="Unassembled WGS sequence"/>
</dbReference>
<dbReference type="Pfam" id="PF18941">
    <property type="entry name" value="DUF5688"/>
    <property type="match status" value="1"/>
</dbReference>
<protein>
    <submittedName>
        <fullName evidence="1">Uncharacterized protein</fullName>
    </submittedName>
</protein>
<reference evidence="1" key="1">
    <citation type="journal article" date="2021" name="PeerJ">
        <title>Extensive microbial diversity within the chicken gut microbiome revealed by metagenomics and culture.</title>
        <authorList>
            <person name="Gilroy R."/>
            <person name="Ravi A."/>
            <person name="Getino M."/>
            <person name="Pursley I."/>
            <person name="Horton D.L."/>
            <person name="Alikhan N.F."/>
            <person name="Baker D."/>
            <person name="Gharbi K."/>
            <person name="Hall N."/>
            <person name="Watson M."/>
            <person name="Adriaenssens E.M."/>
            <person name="Foster-Nyarko E."/>
            <person name="Jarju S."/>
            <person name="Secka A."/>
            <person name="Antonio M."/>
            <person name="Oren A."/>
            <person name="Chaudhuri R.R."/>
            <person name="La Ragione R."/>
            <person name="Hildebrand F."/>
            <person name="Pallen M.J."/>
        </authorList>
    </citation>
    <scope>NUCLEOTIDE SEQUENCE</scope>
    <source>
        <strain evidence="1">ChiSxjej6B18-287</strain>
    </source>
</reference>
<proteinExistence type="predicted"/>
<accession>A0A9D2SM87</accession>
<name>A0A9D2SM87_9FIRM</name>
<dbReference type="InterPro" id="IPR043743">
    <property type="entry name" value="DUF5688"/>
</dbReference>
<evidence type="ECO:0000313" key="1">
    <source>
        <dbReference type="EMBL" id="HJC11955.1"/>
    </source>
</evidence>
<sequence>MDFNRFIKDFCTQVQKRLGENYLVTVENIRKGREPGDYALCVRNASGEGKALAYFSVEEAYSDHQRGLSIEPALDKLLEKTRCASRFLKETESGRLGSGWKGIKDCVYPMMIWPERNRELLSMLPHRQFLDLSVGYIIRRTYPGVGTIAVKITKDLQKLLGITEEELYQQALKNLKEDHYQIRNMAEIIRENFTEEEAEKFADDDSLLVLTNEEKWYGAAGVLLGKDFFQRTLGRRSYYVIPSSIHELMFAPADTIWEEEEVNWMLRQVNREQLSEEEWLNDHVYIYNGWTGEIENMN</sequence>
<dbReference type="EMBL" id="DWWV01000199">
    <property type="protein sequence ID" value="HJC11955.1"/>
    <property type="molecule type" value="Genomic_DNA"/>
</dbReference>
<evidence type="ECO:0000313" key="2">
    <source>
        <dbReference type="Proteomes" id="UP000823893"/>
    </source>
</evidence>
<dbReference type="AlphaFoldDB" id="A0A9D2SM87"/>
<organism evidence="1 2">
    <name type="scientific">Candidatus Blautia merdigallinarum</name>
    <dbReference type="NCBI Taxonomy" id="2838495"/>
    <lineage>
        <taxon>Bacteria</taxon>
        <taxon>Bacillati</taxon>
        <taxon>Bacillota</taxon>
        <taxon>Clostridia</taxon>
        <taxon>Lachnospirales</taxon>
        <taxon>Lachnospiraceae</taxon>
        <taxon>Blautia</taxon>
    </lineage>
</organism>
<reference evidence="1" key="2">
    <citation type="submission" date="2021-04" db="EMBL/GenBank/DDBJ databases">
        <authorList>
            <person name="Gilroy R."/>
        </authorList>
    </citation>
    <scope>NUCLEOTIDE SEQUENCE</scope>
    <source>
        <strain evidence="1">ChiSxjej6B18-287</strain>
    </source>
</reference>
<gene>
    <name evidence="1" type="ORF">H9935_14370</name>
</gene>